<reference evidence="2" key="1">
    <citation type="submission" date="2021-02" db="EMBL/GenBank/DDBJ databases">
        <authorList>
            <person name="Nowell W R."/>
        </authorList>
    </citation>
    <scope>NUCLEOTIDE SEQUENCE</scope>
</reference>
<organism evidence="2 3">
    <name type="scientific">Didymodactylos carnosus</name>
    <dbReference type="NCBI Taxonomy" id="1234261"/>
    <lineage>
        <taxon>Eukaryota</taxon>
        <taxon>Metazoa</taxon>
        <taxon>Spiralia</taxon>
        <taxon>Gnathifera</taxon>
        <taxon>Rotifera</taxon>
        <taxon>Eurotatoria</taxon>
        <taxon>Bdelloidea</taxon>
        <taxon>Philodinida</taxon>
        <taxon>Philodinidae</taxon>
        <taxon>Didymodactylos</taxon>
    </lineage>
</organism>
<dbReference type="AlphaFoldDB" id="A0A8S2XPS4"/>
<feature type="compositionally biased region" description="Basic residues" evidence="1">
    <location>
        <begin position="280"/>
        <end position="292"/>
    </location>
</feature>
<evidence type="ECO:0000313" key="2">
    <source>
        <dbReference type="EMBL" id="CAF4510634.1"/>
    </source>
</evidence>
<gene>
    <name evidence="2" type="ORF">SRO942_LOCUS45293</name>
</gene>
<dbReference type="PANTHER" id="PTHR47018">
    <property type="entry name" value="CXC DOMAIN-CONTAINING PROTEIN-RELATED"/>
    <property type="match status" value="1"/>
</dbReference>
<accession>A0A8S2XPS4</accession>
<comment type="caution">
    <text evidence="2">The sequence shown here is derived from an EMBL/GenBank/DDBJ whole genome shotgun (WGS) entry which is preliminary data.</text>
</comment>
<dbReference type="EMBL" id="CAJOBC010107768">
    <property type="protein sequence ID" value="CAF4510634.1"/>
    <property type="molecule type" value="Genomic_DNA"/>
</dbReference>
<evidence type="ECO:0000256" key="1">
    <source>
        <dbReference type="SAM" id="MobiDB-lite"/>
    </source>
</evidence>
<dbReference type="OrthoDB" id="10068382at2759"/>
<name>A0A8S2XPS4_9BILA</name>
<protein>
    <submittedName>
        <fullName evidence="2">Uncharacterized protein</fullName>
    </submittedName>
</protein>
<dbReference type="Proteomes" id="UP000681722">
    <property type="component" value="Unassembled WGS sequence"/>
</dbReference>
<sequence length="301" mass="34919">EKAVIIMDEGLYHSVIKVKDQNPLEFEGVILLGGDFHALMNYMRMVWSVLDGSGIHELLNYLYQGATLKSVVNVTNFNKSLRATKLLYTALYVTCFEQFLATTNVQQSITDALDNIPSFYTQDNVKQKWCNDLINTINNHDLEKKFKQYYRFCKTLVYRTLIYSVIREIADIETNSNALDGHVECSPSRLQIDRQDLNILISKLKHENVLSSQSQQMTDLFTGKIVHNDIIDSICSSFSRGELELKKFVQERLIDKSVHIDSKMTRMKTLKLIDTDTYGRKKQHHKRNKQRNNMKQTIKPI</sequence>
<evidence type="ECO:0000313" key="3">
    <source>
        <dbReference type="Proteomes" id="UP000681722"/>
    </source>
</evidence>
<proteinExistence type="predicted"/>
<feature type="non-terminal residue" evidence="2">
    <location>
        <position position="301"/>
    </location>
</feature>
<dbReference type="PANTHER" id="PTHR47018:SF3">
    <property type="entry name" value="MYCBP-ASSOCIATED PROTEIN"/>
    <property type="match status" value="1"/>
</dbReference>
<feature type="region of interest" description="Disordered" evidence="1">
    <location>
        <begin position="278"/>
        <end position="301"/>
    </location>
</feature>